<organism evidence="2 3">
    <name type="scientific">Hemipteran phasma-related virus OKIAV247</name>
    <dbReference type="NCBI Taxonomy" id="2746303"/>
    <lineage>
        <taxon>Viruses</taxon>
        <taxon>Riboviria</taxon>
        <taxon>Orthornavirae</taxon>
        <taxon>Negarnaviricota</taxon>
        <taxon>Polyploviricotina</taxon>
        <taxon>Bunyaviricetes</taxon>
        <taxon>Elliovirales</taxon>
        <taxon>Phasmaviridae</taxon>
        <taxon>Feravirus</taxon>
        <taxon>Feravirus sp. 'hemipterus'</taxon>
    </lineage>
</organism>
<evidence type="ECO:0000313" key="2">
    <source>
        <dbReference type="EMBL" id="QMP82392.1"/>
    </source>
</evidence>
<dbReference type="GeneID" id="80550364"/>
<reference evidence="2" key="1">
    <citation type="journal article" date="2019" name="PLoS Pathog.">
        <title>Re-assessing the diversity of negative strand RNA viruses in insects.</title>
        <authorList>
            <person name="Kafer S."/>
            <person name="Paraskevopoulou S."/>
            <person name="Zirkel F."/>
            <person name="Wieseke N."/>
            <person name="Donath A."/>
            <person name="Petersen M."/>
            <person name="Jones T.C."/>
            <person name="Liu S."/>
            <person name="Zhou X."/>
            <person name="Middendorf M."/>
            <person name="Junglen S."/>
            <person name="Misof B."/>
            <person name="Drosten C."/>
        </authorList>
    </citation>
    <scope>NUCLEOTIDE SEQUENCE</scope>
    <source>
        <strain evidence="2">OKIAV247</strain>
    </source>
</reference>
<name>A0A7D7JG54_9VIRU</name>
<accession>A0A7D7JG54</accession>
<proteinExistence type="predicted"/>
<keyword evidence="1" id="KW-0472">Membrane</keyword>
<evidence type="ECO:0000256" key="1">
    <source>
        <dbReference type="SAM" id="Phobius"/>
    </source>
</evidence>
<evidence type="ECO:0000313" key="3">
    <source>
        <dbReference type="Proteomes" id="UP000680021"/>
    </source>
</evidence>
<dbReference type="EMBL" id="MT153439">
    <property type="protein sequence ID" value="QMP82392.1"/>
    <property type="molecule type" value="Viral_cRNA"/>
</dbReference>
<feature type="transmembrane region" description="Helical" evidence="1">
    <location>
        <begin position="70"/>
        <end position="94"/>
    </location>
</feature>
<reference evidence="2" key="2">
    <citation type="submission" date="2020-03" db="EMBL/GenBank/DDBJ databases">
        <authorList>
            <person name="Kafer S."/>
            <person name="Paraskevopoulou S."/>
            <person name="Zirkel F."/>
            <person name="Wieseke N."/>
            <person name="Donath A."/>
            <person name="Petersen M."/>
            <person name="Jones T.C."/>
            <person name="Liu S."/>
            <person name="Zhou X."/>
            <person name="Middendorf M."/>
            <person name="Junglen S."/>
            <person name="Misof B."/>
            <person name="Drosten C."/>
        </authorList>
    </citation>
    <scope>NUCLEOTIDE SEQUENCE</scope>
    <source>
        <strain evidence="2">OKIAV247</strain>
    </source>
</reference>
<keyword evidence="1" id="KW-1133">Transmembrane helix</keyword>
<feature type="transmembrane region" description="Helical" evidence="1">
    <location>
        <begin position="9"/>
        <end position="29"/>
    </location>
</feature>
<keyword evidence="1" id="KW-0812">Transmembrane</keyword>
<feature type="non-terminal residue" evidence="2">
    <location>
        <position position="1"/>
    </location>
</feature>
<dbReference type="RefSeq" id="YP_010840004.1">
    <property type="nucleotide sequence ID" value="NC_078327.1"/>
</dbReference>
<sequence>PCLFLMKRILIALNICILATLFVNIYYIITSLDKPIQVTDNCIILKDNTYCKISKFDICKINNYSCALSFVIILFGYLAKSSLLIAGIIFLFKLGNFVVYLDRRYGSGVDVSIV</sequence>
<dbReference type="KEGG" id="vg:80550364"/>
<protein>
    <submittedName>
        <fullName evidence="2">Putative nonstructural protein</fullName>
    </submittedName>
</protein>
<dbReference type="Proteomes" id="UP000680021">
    <property type="component" value="Genome"/>
</dbReference>